<dbReference type="InterPro" id="IPR000504">
    <property type="entry name" value="RRM_dom"/>
</dbReference>
<dbReference type="OrthoDB" id="448399at2759"/>
<proteinExistence type="predicted"/>
<dbReference type="CDD" id="cd00590">
    <property type="entry name" value="RRM_SF"/>
    <property type="match status" value="2"/>
</dbReference>
<keyword evidence="1" id="KW-0694">RNA-binding</keyword>
<evidence type="ECO:0000259" key="2">
    <source>
        <dbReference type="PROSITE" id="PS50102"/>
    </source>
</evidence>
<dbReference type="InterPro" id="IPR012677">
    <property type="entry name" value="Nucleotide-bd_a/b_plait_sf"/>
</dbReference>
<reference evidence="3 4" key="1">
    <citation type="submission" date="2019-03" db="EMBL/GenBank/DDBJ databases">
        <title>Single cell metagenomics reveals metabolic interactions within the superorganism composed of flagellate Streblomastix strix and complex community of Bacteroidetes bacteria on its surface.</title>
        <authorList>
            <person name="Treitli S.C."/>
            <person name="Kolisko M."/>
            <person name="Husnik F."/>
            <person name="Keeling P."/>
            <person name="Hampl V."/>
        </authorList>
    </citation>
    <scope>NUCLEOTIDE SEQUENCE [LARGE SCALE GENOMIC DNA]</scope>
    <source>
        <strain evidence="3">ST1C</strain>
    </source>
</reference>
<protein>
    <recommendedName>
        <fullName evidence="2">RRM domain-containing protein</fullName>
    </recommendedName>
</protein>
<dbReference type="AlphaFoldDB" id="A0A5J4U513"/>
<dbReference type="PROSITE" id="PS50102">
    <property type="entry name" value="RRM"/>
    <property type="match status" value="1"/>
</dbReference>
<name>A0A5J4U513_9EUKA</name>
<dbReference type="Proteomes" id="UP000324800">
    <property type="component" value="Unassembled WGS sequence"/>
</dbReference>
<dbReference type="SUPFAM" id="SSF54928">
    <property type="entry name" value="RNA-binding domain, RBD"/>
    <property type="match status" value="2"/>
</dbReference>
<dbReference type="EMBL" id="SNRW01020480">
    <property type="protein sequence ID" value="KAA6365414.1"/>
    <property type="molecule type" value="Genomic_DNA"/>
</dbReference>
<dbReference type="Pfam" id="PF00076">
    <property type="entry name" value="RRM_1"/>
    <property type="match status" value="1"/>
</dbReference>
<dbReference type="InterPro" id="IPR035979">
    <property type="entry name" value="RBD_domain_sf"/>
</dbReference>
<evidence type="ECO:0000313" key="4">
    <source>
        <dbReference type="Proteomes" id="UP000324800"/>
    </source>
</evidence>
<evidence type="ECO:0000256" key="1">
    <source>
        <dbReference type="PROSITE-ProRule" id="PRU00176"/>
    </source>
</evidence>
<evidence type="ECO:0000313" key="3">
    <source>
        <dbReference type="EMBL" id="KAA6365414.1"/>
    </source>
</evidence>
<feature type="domain" description="RRM" evidence="2">
    <location>
        <begin position="105"/>
        <end position="183"/>
    </location>
</feature>
<comment type="caution">
    <text evidence="3">The sequence shown here is derived from an EMBL/GenBank/DDBJ whole genome shotgun (WGS) entry which is preliminary data.</text>
</comment>
<sequence length="232" mass="26522">MARFCLLVSWTGDVSKDELKEIFNPLGAERVVMLKTEVGVDQQQQAKVIFQSLLAAQQARNKTVGKNIRGSVLDVAIENQEIEQPSLFLQNPVMANRTNERIYKRGLFINNIARSVTDELIMWAFAAFSPIPNTVHVNHNNNPQRLGVAYIQFKYEEDAFEAKQMMDGQNIEGEKIEINYHYSDKAHQYSPYIGPIPPPLQQNILNQEDVNRKMLFISNINKNLSVDDIEDN</sequence>
<gene>
    <name evidence="3" type="ORF">EZS28_039060</name>
</gene>
<accession>A0A5J4U513</accession>
<organism evidence="3 4">
    <name type="scientific">Streblomastix strix</name>
    <dbReference type="NCBI Taxonomy" id="222440"/>
    <lineage>
        <taxon>Eukaryota</taxon>
        <taxon>Metamonada</taxon>
        <taxon>Preaxostyla</taxon>
        <taxon>Oxymonadida</taxon>
        <taxon>Streblomastigidae</taxon>
        <taxon>Streblomastix</taxon>
    </lineage>
</organism>
<dbReference type="Gene3D" id="3.30.70.330">
    <property type="match status" value="2"/>
</dbReference>
<feature type="non-terminal residue" evidence="3">
    <location>
        <position position="232"/>
    </location>
</feature>
<dbReference type="GO" id="GO:0003723">
    <property type="term" value="F:RNA binding"/>
    <property type="evidence" value="ECO:0007669"/>
    <property type="project" value="UniProtKB-UniRule"/>
</dbReference>
<dbReference type="SMART" id="SM00360">
    <property type="entry name" value="RRM"/>
    <property type="match status" value="2"/>
</dbReference>